<dbReference type="OrthoDB" id="5402098at2"/>
<dbReference type="EMBL" id="RWKW01000024">
    <property type="protein sequence ID" value="RST87219.1"/>
    <property type="molecule type" value="Genomic_DNA"/>
</dbReference>
<feature type="signal peptide" evidence="2">
    <location>
        <begin position="1"/>
        <end position="29"/>
    </location>
</feature>
<dbReference type="InterPro" id="IPR016364">
    <property type="entry name" value="Surface_antigen_Rickettsia"/>
</dbReference>
<dbReference type="Proteomes" id="UP000278398">
    <property type="component" value="Unassembled WGS sequence"/>
</dbReference>
<dbReference type="RefSeq" id="WP_126698653.1">
    <property type="nucleotide sequence ID" value="NZ_RWKW01000024.1"/>
</dbReference>
<evidence type="ECO:0008006" key="5">
    <source>
        <dbReference type="Google" id="ProtNLM"/>
    </source>
</evidence>
<proteinExistence type="predicted"/>
<comment type="caution">
    <text evidence="3">The sequence shown here is derived from an EMBL/GenBank/DDBJ whole genome shotgun (WGS) entry which is preliminary data.</text>
</comment>
<name>A0A429Z0I2_9HYPH</name>
<feature type="region of interest" description="Disordered" evidence="1">
    <location>
        <begin position="118"/>
        <end position="139"/>
    </location>
</feature>
<keyword evidence="4" id="KW-1185">Reference proteome</keyword>
<evidence type="ECO:0000313" key="4">
    <source>
        <dbReference type="Proteomes" id="UP000278398"/>
    </source>
</evidence>
<protein>
    <recommendedName>
        <fullName evidence="5">Surface antigen</fullName>
    </recommendedName>
</protein>
<dbReference type="PIRSF" id="PIRSF002721">
    <property type="entry name" value="Surface_antigen_Rickettsia"/>
    <property type="match status" value="1"/>
</dbReference>
<feature type="compositionally biased region" description="Polar residues" evidence="1">
    <location>
        <begin position="129"/>
        <end position="139"/>
    </location>
</feature>
<evidence type="ECO:0000313" key="3">
    <source>
        <dbReference type="EMBL" id="RST87219.1"/>
    </source>
</evidence>
<evidence type="ECO:0000256" key="1">
    <source>
        <dbReference type="SAM" id="MobiDB-lite"/>
    </source>
</evidence>
<evidence type="ECO:0000256" key="2">
    <source>
        <dbReference type="SAM" id="SignalP"/>
    </source>
</evidence>
<accession>A0A429Z0I2</accession>
<reference evidence="3 4" key="1">
    <citation type="submission" date="2018-12" db="EMBL/GenBank/DDBJ databases">
        <title>Mesorhizobium carbonis sp. nov., isolated from coal mine water.</title>
        <authorList>
            <person name="Xin W."/>
            <person name="Xu Z."/>
            <person name="Xiang F."/>
            <person name="Zhang J."/>
            <person name="Xi L."/>
            <person name="Liu J."/>
        </authorList>
    </citation>
    <scope>NUCLEOTIDE SEQUENCE [LARGE SCALE GENOMIC DNA]</scope>
    <source>
        <strain evidence="3 4">B2.3</strain>
    </source>
</reference>
<dbReference type="PROSITE" id="PS51257">
    <property type="entry name" value="PROKAR_LIPOPROTEIN"/>
    <property type="match status" value="1"/>
</dbReference>
<dbReference type="AlphaFoldDB" id="A0A429Z0I2"/>
<sequence length="139" mass="14471">MSRTTGHLVVAFACLVLGGCTTSSLTGSAATRPATADSIIAAMSGGLVGGDLGANLGSRDRRRALEAEYRALEYTAAGAPVAWRSEDGRVSGRVIAAQPYRVGSQDCRQYSHAIARGSEERDARGTACRNPNGSWTPLT</sequence>
<gene>
    <name evidence="3" type="ORF">EJC49_06500</name>
</gene>
<organism evidence="3 4">
    <name type="scientific">Aquibium carbonis</name>
    <dbReference type="NCBI Taxonomy" id="2495581"/>
    <lineage>
        <taxon>Bacteria</taxon>
        <taxon>Pseudomonadati</taxon>
        <taxon>Pseudomonadota</taxon>
        <taxon>Alphaproteobacteria</taxon>
        <taxon>Hyphomicrobiales</taxon>
        <taxon>Phyllobacteriaceae</taxon>
        <taxon>Aquibium</taxon>
    </lineage>
</organism>
<feature type="chain" id="PRO_5019015881" description="Surface antigen" evidence="2">
    <location>
        <begin position="30"/>
        <end position="139"/>
    </location>
</feature>
<keyword evidence="2" id="KW-0732">Signal</keyword>